<dbReference type="PANTHER" id="PTHR33392">
    <property type="entry name" value="POLYISOPRENYL-TEICHOIC ACID--PEPTIDOGLYCAN TEICHOIC ACID TRANSFERASE TAGU"/>
    <property type="match status" value="1"/>
</dbReference>
<accession>A0AAT9L9D0</accession>
<evidence type="ECO:0000256" key="1">
    <source>
        <dbReference type="ARBA" id="ARBA00006068"/>
    </source>
</evidence>
<dbReference type="InterPro" id="IPR050922">
    <property type="entry name" value="LytR/CpsA/Psr_CW_biosynth"/>
</dbReference>
<proteinExistence type="inferred from homology"/>
<dbReference type="InterPro" id="IPR027381">
    <property type="entry name" value="LytR/CpsA/Psr_C"/>
</dbReference>
<keyword evidence="2" id="KW-0812">Transmembrane</keyword>
<dbReference type="Gene3D" id="3.40.630.190">
    <property type="entry name" value="LCP protein"/>
    <property type="match status" value="1"/>
</dbReference>
<feature type="domain" description="Cell envelope-related transcriptional attenuator" evidence="3">
    <location>
        <begin position="103"/>
        <end position="250"/>
    </location>
</feature>
<dbReference type="NCBIfam" id="TIGR00350">
    <property type="entry name" value="lytR_cpsA_psr"/>
    <property type="match status" value="1"/>
</dbReference>
<evidence type="ECO:0000256" key="2">
    <source>
        <dbReference type="SAM" id="Phobius"/>
    </source>
</evidence>
<keyword evidence="2" id="KW-0472">Membrane</keyword>
<dbReference type="EMBL" id="CP062796">
    <property type="protein sequence ID" value="QUL97615.1"/>
    <property type="molecule type" value="Genomic_DNA"/>
</dbReference>
<keyword evidence="2" id="KW-1133">Transmembrane helix</keyword>
<organism evidence="5">
    <name type="scientific">Candidatus Fermentithermobacillus carboniphilus</name>
    <dbReference type="NCBI Taxonomy" id="3085328"/>
    <lineage>
        <taxon>Bacteria</taxon>
        <taxon>Bacillati</taxon>
        <taxon>Bacillota</taxon>
        <taxon>Candidatus Fermentithermobacillia</taxon>
        <taxon>Candidatus Fermentithermobacillales</taxon>
        <taxon>Candidatus Fermentithermobacillaceae</taxon>
        <taxon>Candidatus Fermentithermobacillus</taxon>
    </lineage>
</organism>
<dbReference type="InterPro" id="IPR004474">
    <property type="entry name" value="LytR_CpsA_psr"/>
</dbReference>
<evidence type="ECO:0000259" key="3">
    <source>
        <dbReference type="Pfam" id="PF03816"/>
    </source>
</evidence>
<reference evidence="5" key="1">
    <citation type="submission" date="2020-10" db="EMBL/GenBank/DDBJ databases">
        <authorList>
            <person name="Kadnikov V."/>
            <person name="Beletsky A.V."/>
            <person name="Mardanov A.V."/>
            <person name="Karnachuk O.V."/>
            <person name="Ravin N.V."/>
        </authorList>
    </citation>
    <scope>NUCLEOTIDE SEQUENCE</scope>
    <source>
        <strain evidence="5">Bu02</strain>
    </source>
</reference>
<feature type="domain" description="LytR/CpsA/Psr regulator C-terminal" evidence="4">
    <location>
        <begin position="337"/>
        <end position="428"/>
    </location>
</feature>
<dbReference type="Pfam" id="PF03816">
    <property type="entry name" value="LytR_cpsA_psr"/>
    <property type="match status" value="1"/>
</dbReference>
<comment type="similarity">
    <text evidence="1">Belongs to the LytR/CpsA/Psr (LCP) family.</text>
</comment>
<feature type="transmembrane region" description="Helical" evidence="2">
    <location>
        <begin position="38"/>
        <end position="58"/>
    </location>
</feature>
<reference evidence="5" key="2">
    <citation type="journal article" date="2023" name="Biology">
        <title>Prokaryotic Life Associated with Coal-Fire Gas Vents Revealed by Metagenomics.</title>
        <authorList>
            <person name="Kadnikov V.V."/>
            <person name="Mardanov A.V."/>
            <person name="Beletsky A.V."/>
            <person name="Karnachuk O.V."/>
            <person name="Ravin N.V."/>
        </authorList>
    </citation>
    <scope>NUCLEOTIDE SEQUENCE</scope>
    <source>
        <strain evidence="5">Bu02</strain>
    </source>
</reference>
<dbReference type="Gene3D" id="3.30.70.2390">
    <property type="match status" value="1"/>
</dbReference>
<dbReference type="AlphaFoldDB" id="A0AAT9L9D0"/>
<dbReference type="Pfam" id="PF13399">
    <property type="entry name" value="LytR_C"/>
    <property type="match status" value="1"/>
</dbReference>
<dbReference type="KEGG" id="fcz:IMF26_05650"/>
<dbReference type="PANTHER" id="PTHR33392:SF6">
    <property type="entry name" value="POLYISOPRENYL-TEICHOIC ACID--PEPTIDOGLYCAN TEICHOIC ACID TRANSFERASE TAGU"/>
    <property type="match status" value="1"/>
</dbReference>
<sequence length="432" mass="48355">MRSRRSRHEPLQPDPVEETRIYHKDEVGRKPKRRWVKVLGILVFAVVLFFGGMAYGIFSYIKGYSPPGAADPQEFQKRLNILVLGIDGGVNGKLLKNQKTGTRSDVIILVSVDPETKAVGVLSIPRDTRVFIPSVNDLEKIGHAHAYGGPELAVRTVEEFLKVDIDRYVRIDFEGFKKVIDTLGGVEIDVPTRMDYDDPYQNLHIHLEPGRQVLDGEKALEFVRYRQYADGDIGRIKAQEQFLKALMDKVLRIATIPKIPSLIADIKPYVVTDLTNDDIMYLAKIGLSIKPENVKMGLVPGQPGYIAEVSYWLPDAQKTQEIVDELIRGIDREKYNNIKVVVQNGCGVQGAADYLASILRAQGFTVVSVGNAGRYDYPETKVLAPRSKSEAQALVLRSVKATCNEAKAYRSDEVPENADVLVIIGKDFKRQF</sequence>
<protein>
    <submittedName>
        <fullName evidence="5">LCP family protein</fullName>
    </submittedName>
</protein>
<gene>
    <name evidence="5" type="ORF">IMF26_05650</name>
</gene>
<evidence type="ECO:0000313" key="5">
    <source>
        <dbReference type="EMBL" id="QUL97615.1"/>
    </source>
</evidence>
<name>A0AAT9L9D0_9FIRM</name>
<evidence type="ECO:0000259" key="4">
    <source>
        <dbReference type="Pfam" id="PF13399"/>
    </source>
</evidence>